<accession>A0A9P9Y712</accession>
<gene>
    <name evidence="7" type="ORF">J7T54_007782</name>
</gene>
<evidence type="ECO:0000259" key="6">
    <source>
        <dbReference type="Pfam" id="PF00291"/>
    </source>
</evidence>
<evidence type="ECO:0000256" key="3">
    <source>
        <dbReference type="ARBA" id="ARBA00022898"/>
    </source>
</evidence>
<dbReference type="InterPro" id="IPR027278">
    <property type="entry name" value="ACCD_DCysDesulf"/>
</dbReference>
<evidence type="ECO:0000256" key="5">
    <source>
        <dbReference type="PIRSR" id="PIRSR006278-2"/>
    </source>
</evidence>
<feature type="domain" description="Tryptophan synthase beta chain-like PALP" evidence="6">
    <location>
        <begin position="41"/>
        <end position="349"/>
    </location>
</feature>
<evidence type="ECO:0000256" key="2">
    <source>
        <dbReference type="ARBA" id="ARBA00008639"/>
    </source>
</evidence>
<dbReference type="PANTHER" id="PTHR43780">
    <property type="entry name" value="1-AMINOCYCLOPROPANE-1-CARBOXYLATE DEAMINASE-RELATED"/>
    <property type="match status" value="1"/>
</dbReference>
<organism evidence="7 8">
    <name type="scientific">Emericellopsis cladophorae</name>
    <dbReference type="NCBI Taxonomy" id="2686198"/>
    <lineage>
        <taxon>Eukaryota</taxon>
        <taxon>Fungi</taxon>
        <taxon>Dikarya</taxon>
        <taxon>Ascomycota</taxon>
        <taxon>Pezizomycotina</taxon>
        <taxon>Sordariomycetes</taxon>
        <taxon>Hypocreomycetidae</taxon>
        <taxon>Hypocreales</taxon>
        <taxon>Bionectriaceae</taxon>
        <taxon>Emericellopsis</taxon>
    </lineage>
</organism>
<dbReference type="Proteomes" id="UP001055219">
    <property type="component" value="Unassembled WGS sequence"/>
</dbReference>
<name>A0A9P9Y712_9HYPO</name>
<feature type="modified residue" description="N6-(pyridoxal phosphate)lysine" evidence="5">
    <location>
        <position position="63"/>
    </location>
</feature>
<dbReference type="OrthoDB" id="10266364at2759"/>
<dbReference type="GeneID" id="75834255"/>
<dbReference type="PANTHER" id="PTHR43780:SF2">
    <property type="entry name" value="1-AMINOCYCLOPROPANE-1-CARBOXYLATE DEAMINASE-RELATED"/>
    <property type="match status" value="1"/>
</dbReference>
<dbReference type="InterPro" id="IPR036052">
    <property type="entry name" value="TrpB-like_PALP_sf"/>
</dbReference>
<protein>
    <submittedName>
        <fullName evidence="7">Tryptophan synthase beta subunit-like PLP-dependent enzyme</fullName>
    </submittedName>
</protein>
<dbReference type="GO" id="GO:0019148">
    <property type="term" value="F:D-cysteine desulfhydrase activity"/>
    <property type="evidence" value="ECO:0007669"/>
    <property type="project" value="TreeGrafter"/>
</dbReference>
<dbReference type="InterPro" id="IPR001926">
    <property type="entry name" value="TrpB-like_PALP"/>
</dbReference>
<dbReference type="EMBL" id="JAGIXG020000003">
    <property type="protein sequence ID" value="KAI6784689.1"/>
    <property type="molecule type" value="Genomic_DNA"/>
</dbReference>
<evidence type="ECO:0000256" key="4">
    <source>
        <dbReference type="PIRSR" id="PIRSR006278-1"/>
    </source>
</evidence>
<dbReference type="RefSeq" id="XP_051365545.1">
    <property type="nucleotide sequence ID" value="XM_051510866.1"/>
</dbReference>
<reference evidence="7" key="1">
    <citation type="journal article" date="2021" name="J Fungi (Basel)">
        <title>Genomic and Metabolomic Analyses of the Marine Fungus Emericellopsis cladophorae: Insights into Saltwater Adaptability Mechanisms and Its Biosynthetic Potential.</title>
        <authorList>
            <person name="Goncalves M.F.M."/>
            <person name="Hilario S."/>
            <person name="Van de Peer Y."/>
            <person name="Esteves A.C."/>
            <person name="Alves A."/>
        </authorList>
    </citation>
    <scope>NUCLEOTIDE SEQUENCE</scope>
    <source>
        <strain evidence="7">MUM 19.33</strain>
    </source>
</reference>
<sequence>MVNLPEPLASIPRTPLLWPYPSPLHLMPHLTEHIHATTSCGTGTRFWAKREDCSSGLGLGGNKIRKLEYIVPEALQLGATTLVTTGGVQSNHMRQVVAVGNSLGMKTVLVPQEAHPVNGSGNRAGKGTGTANGDEDLFLRLGNVQVNRILGAEVVSQPSVSMEQVAAEIRTAGGVPYIISSGASAHAYGGLGFARWAFEIVEQESQLGVFFDVLVAPVASGGTVAGMIAGFKAADKAKRQRRIIGVDTYDKPPGELEGKILEIAQRTAGVLGLGRDAVQAGDVVLDTRYNRGTHRDWDERAEAGVRELGSTEGIVADPIYSGRALGAILDMAARGELNDKNNVLFVHTGGQAALGAFPKVASVV</sequence>
<dbReference type="SUPFAM" id="SSF53686">
    <property type="entry name" value="Tryptophan synthase beta subunit-like PLP-dependent enzymes"/>
    <property type="match status" value="1"/>
</dbReference>
<keyword evidence="8" id="KW-1185">Reference proteome</keyword>
<reference evidence="7" key="2">
    <citation type="submission" date="2022-07" db="EMBL/GenBank/DDBJ databases">
        <authorList>
            <person name="Goncalves M.F.M."/>
            <person name="Hilario S."/>
            <person name="Van De Peer Y."/>
            <person name="Esteves A.C."/>
            <person name="Alves A."/>
        </authorList>
    </citation>
    <scope>NUCLEOTIDE SEQUENCE</scope>
    <source>
        <strain evidence="7">MUM 19.33</strain>
    </source>
</reference>
<feature type="active site" description="Nucleophile" evidence="4">
    <location>
        <position position="90"/>
    </location>
</feature>
<keyword evidence="3 5" id="KW-0663">Pyridoxal phosphate</keyword>
<comment type="similarity">
    <text evidence="2">Belongs to the ACC deaminase/D-cysteine desulfhydrase family.</text>
</comment>
<comment type="cofactor">
    <cofactor evidence="1">
        <name>pyridoxal 5'-phosphate</name>
        <dbReference type="ChEBI" id="CHEBI:597326"/>
    </cofactor>
</comment>
<evidence type="ECO:0000256" key="1">
    <source>
        <dbReference type="ARBA" id="ARBA00001933"/>
    </source>
</evidence>
<dbReference type="Pfam" id="PF00291">
    <property type="entry name" value="PALP"/>
    <property type="match status" value="1"/>
</dbReference>
<comment type="caution">
    <text evidence="7">The sequence shown here is derived from an EMBL/GenBank/DDBJ whole genome shotgun (WGS) entry which is preliminary data.</text>
</comment>
<evidence type="ECO:0000313" key="8">
    <source>
        <dbReference type="Proteomes" id="UP001055219"/>
    </source>
</evidence>
<dbReference type="Gene3D" id="3.40.50.1100">
    <property type="match status" value="2"/>
</dbReference>
<dbReference type="PIRSF" id="PIRSF006278">
    <property type="entry name" value="ACCD_DCysDesulf"/>
    <property type="match status" value="1"/>
</dbReference>
<proteinExistence type="inferred from homology"/>
<evidence type="ECO:0000313" key="7">
    <source>
        <dbReference type="EMBL" id="KAI6784689.1"/>
    </source>
</evidence>
<dbReference type="AlphaFoldDB" id="A0A9P9Y712"/>